<evidence type="ECO:0000259" key="5">
    <source>
        <dbReference type="Pfam" id="PF05485"/>
    </source>
</evidence>
<evidence type="ECO:0000256" key="4">
    <source>
        <dbReference type="ARBA" id="ARBA00023125"/>
    </source>
</evidence>
<accession>A0A922MEM5</accession>
<organism evidence="6 7">
    <name type="scientific">Spodoptera exigua</name>
    <name type="common">Beet armyworm</name>
    <name type="synonym">Noctua fulgens</name>
    <dbReference type="NCBI Taxonomy" id="7107"/>
    <lineage>
        <taxon>Eukaryota</taxon>
        <taxon>Metazoa</taxon>
        <taxon>Ecdysozoa</taxon>
        <taxon>Arthropoda</taxon>
        <taxon>Hexapoda</taxon>
        <taxon>Insecta</taxon>
        <taxon>Pterygota</taxon>
        <taxon>Neoptera</taxon>
        <taxon>Endopterygota</taxon>
        <taxon>Lepidoptera</taxon>
        <taxon>Glossata</taxon>
        <taxon>Ditrysia</taxon>
        <taxon>Noctuoidea</taxon>
        <taxon>Noctuidae</taxon>
        <taxon>Amphipyrinae</taxon>
        <taxon>Spodoptera</taxon>
    </lineage>
</organism>
<evidence type="ECO:0000256" key="3">
    <source>
        <dbReference type="ARBA" id="ARBA00022833"/>
    </source>
</evidence>
<gene>
    <name evidence="6" type="ORF">HF086_004342</name>
</gene>
<evidence type="ECO:0000256" key="2">
    <source>
        <dbReference type="ARBA" id="ARBA00022771"/>
    </source>
</evidence>
<dbReference type="EMBL" id="JACEFF010000583">
    <property type="protein sequence ID" value="KAH9634942.1"/>
    <property type="molecule type" value="Genomic_DNA"/>
</dbReference>
<comment type="caution">
    <text evidence="6">The sequence shown here is derived from an EMBL/GenBank/DDBJ whole genome shotgun (WGS) entry which is preliminary data.</text>
</comment>
<keyword evidence="3" id="KW-0862">Zinc</keyword>
<keyword evidence="4" id="KW-0238">DNA-binding</keyword>
<dbReference type="AlphaFoldDB" id="A0A922MEM5"/>
<sequence length="107" mass="12321">MPFTKVEKTNSLYDINIPHGLEHKHINLPTEVVRAHVWAKFCYPNDNWTSNESLQKLYAQHKMLCGKHFDNSSFTSIDRKRLNKVAIPTEAQTILAQLRDGLQCTSP</sequence>
<dbReference type="SUPFAM" id="SSF57716">
    <property type="entry name" value="Glucocorticoid receptor-like (DNA-binding domain)"/>
    <property type="match status" value="1"/>
</dbReference>
<reference evidence="6" key="1">
    <citation type="journal article" date="2021" name="G3 (Bethesda)">
        <title>Genome and transcriptome analysis of the beet armyworm Spodoptera exigua reveals targets for pest control. .</title>
        <authorList>
            <person name="Simon S."/>
            <person name="Breeschoten T."/>
            <person name="Jansen H.J."/>
            <person name="Dirks R.P."/>
            <person name="Schranz M.E."/>
            <person name="Ros V.I.D."/>
        </authorList>
    </citation>
    <scope>NUCLEOTIDE SEQUENCE</scope>
    <source>
        <strain evidence="6">TB_SE_WUR_2020</strain>
    </source>
</reference>
<evidence type="ECO:0000256" key="1">
    <source>
        <dbReference type="ARBA" id="ARBA00022723"/>
    </source>
</evidence>
<dbReference type="InterPro" id="IPR006612">
    <property type="entry name" value="THAP_Znf"/>
</dbReference>
<evidence type="ECO:0000313" key="7">
    <source>
        <dbReference type="Proteomes" id="UP000814243"/>
    </source>
</evidence>
<keyword evidence="1" id="KW-0479">Metal-binding</keyword>
<evidence type="ECO:0000313" key="6">
    <source>
        <dbReference type="EMBL" id="KAH9634942.1"/>
    </source>
</evidence>
<feature type="domain" description="THAP-type" evidence="5">
    <location>
        <begin position="26"/>
        <end position="89"/>
    </location>
</feature>
<protein>
    <recommendedName>
        <fullName evidence="5">THAP-type domain-containing protein</fullName>
    </recommendedName>
</protein>
<dbReference type="Proteomes" id="UP000814243">
    <property type="component" value="Unassembled WGS sequence"/>
</dbReference>
<name>A0A922MEM5_SPOEX</name>
<dbReference type="Pfam" id="PF05485">
    <property type="entry name" value="THAP"/>
    <property type="match status" value="1"/>
</dbReference>
<dbReference type="GO" id="GO:0008270">
    <property type="term" value="F:zinc ion binding"/>
    <property type="evidence" value="ECO:0007669"/>
    <property type="project" value="UniProtKB-KW"/>
</dbReference>
<dbReference type="GO" id="GO:0003677">
    <property type="term" value="F:DNA binding"/>
    <property type="evidence" value="ECO:0007669"/>
    <property type="project" value="UniProtKB-KW"/>
</dbReference>
<keyword evidence="2" id="KW-0863">Zinc-finger</keyword>
<proteinExistence type="predicted"/>